<feature type="domain" description="J" evidence="2">
    <location>
        <begin position="241"/>
        <end position="303"/>
    </location>
</feature>
<sequence length="304" mass="33785">MSTVQFVLFYSDKRVREQLFAHVDGTRGVLLVTGVRHGTAMRSPELREPFATLEFLHGRVLTQVLVADEGTPDGMWRDPLGDLGDKLHPDSKDDAYAVTTGYLLLVDGQPRQVVRKHGLPAEDLWFLEDALSRLEPRIPAPDPARRPGKKRPEPAPRAPRRPASTGAPREASDEDASGHRARGEWGDDERDGAESPGRRGRGAWGGEARDGGERGARSRQDPEATPPRGTRVRSGAPARKDAWEVLGLERGVSRDEARKAFRALIAGYHPDKVAHLAPEFRELAERRTRELLEAWETVEQELES</sequence>
<dbReference type="Pfam" id="PF00226">
    <property type="entry name" value="DnaJ"/>
    <property type="match status" value="1"/>
</dbReference>
<evidence type="ECO:0000259" key="2">
    <source>
        <dbReference type="PROSITE" id="PS50076"/>
    </source>
</evidence>
<protein>
    <submittedName>
        <fullName evidence="4">DnaJ domain-containing protein</fullName>
    </submittedName>
</protein>
<feature type="compositionally biased region" description="Basic and acidic residues" evidence="1">
    <location>
        <begin position="207"/>
        <end position="222"/>
    </location>
</feature>
<dbReference type="Proteomes" id="UP000321514">
    <property type="component" value="Unassembled WGS sequence"/>
</dbReference>
<feature type="region of interest" description="Disordered" evidence="1">
    <location>
        <begin position="137"/>
        <end position="240"/>
    </location>
</feature>
<gene>
    <name evidence="3" type="ORF">MFU01_24650</name>
    <name evidence="4" type="ORF">SAMN05443572_101553</name>
</gene>
<dbReference type="EMBL" id="BJXR01000025">
    <property type="protein sequence ID" value="GEN07428.1"/>
    <property type="molecule type" value="Genomic_DNA"/>
</dbReference>
<dbReference type="InterPro" id="IPR001623">
    <property type="entry name" value="DnaJ_domain"/>
</dbReference>
<reference evidence="3 6" key="2">
    <citation type="submission" date="2019-07" db="EMBL/GenBank/DDBJ databases">
        <title>Whole genome shotgun sequence of Myxococcus fulvus NBRC 100333.</title>
        <authorList>
            <person name="Hosoyama A."/>
            <person name="Uohara A."/>
            <person name="Ohji S."/>
            <person name="Ichikawa N."/>
        </authorList>
    </citation>
    <scope>NUCLEOTIDE SEQUENCE [LARGE SCALE GENOMIC DNA]</scope>
    <source>
        <strain evidence="3 6">NBRC 100333</strain>
    </source>
</reference>
<dbReference type="PRINTS" id="PR00625">
    <property type="entry name" value="JDOMAIN"/>
</dbReference>
<organism evidence="3 6">
    <name type="scientific">Myxococcus fulvus</name>
    <dbReference type="NCBI Taxonomy" id="33"/>
    <lineage>
        <taxon>Bacteria</taxon>
        <taxon>Pseudomonadati</taxon>
        <taxon>Myxococcota</taxon>
        <taxon>Myxococcia</taxon>
        <taxon>Myxococcales</taxon>
        <taxon>Cystobacterineae</taxon>
        <taxon>Myxococcaceae</taxon>
        <taxon>Myxococcus</taxon>
    </lineage>
</organism>
<dbReference type="Proteomes" id="UP000183760">
    <property type="component" value="Unassembled WGS sequence"/>
</dbReference>
<feature type="compositionally biased region" description="Basic and acidic residues" evidence="1">
    <location>
        <begin position="176"/>
        <end position="185"/>
    </location>
</feature>
<evidence type="ECO:0000313" key="3">
    <source>
        <dbReference type="EMBL" id="GEN07428.1"/>
    </source>
</evidence>
<proteinExistence type="predicted"/>
<reference evidence="4 5" key="1">
    <citation type="submission" date="2016-10" db="EMBL/GenBank/DDBJ databases">
        <authorList>
            <person name="Varghese N."/>
            <person name="Submissions S."/>
        </authorList>
    </citation>
    <scope>NUCLEOTIDE SEQUENCE [LARGE SCALE GENOMIC DNA]</scope>
    <source>
        <strain evidence="4 5">DSM 16525</strain>
    </source>
</reference>
<evidence type="ECO:0000256" key="1">
    <source>
        <dbReference type="SAM" id="MobiDB-lite"/>
    </source>
</evidence>
<dbReference type="AlphaFoldDB" id="A0A511T228"/>
<dbReference type="EMBL" id="FOIB01000001">
    <property type="protein sequence ID" value="SES91258.1"/>
    <property type="molecule type" value="Genomic_DNA"/>
</dbReference>
<accession>A0A511T228</accession>
<evidence type="ECO:0000313" key="4">
    <source>
        <dbReference type="EMBL" id="SES91258.1"/>
    </source>
</evidence>
<comment type="caution">
    <text evidence="3">The sequence shown here is derived from an EMBL/GenBank/DDBJ whole genome shotgun (WGS) entry which is preliminary data.</text>
</comment>
<dbReference type="STRING" id="1334629.MFUL124B02_03695"/>
<dbReference type="Gene3D" id="1.10.287.110">
    <property type="entry name" value="DnaJ domain"/>
    <property type="match status" value="1"/>
</dbReference>
<dbReference type="PROSITE" id="PS50076">
    <property type="entry name" value="DNAJ_2"/>
    <property type="match status" value="1"/>
</dbReference>
<evidence type="ECO:0000313" key="5">
    <source>
        <dbReference type="Proteomes" id="UP000183760"/>
    </source>
</evidence>
<dbReference type="InterPro" id="IPR036869">
    <property type="entry name" value="J_dom_sf"/>
</dbReference>
<evidence type="ECO:0000313" key="6">
    <source>
        <dbReference type="Proteomes" id="UP000321514"/>
    </source>
</evidence>
<keyword evidence="5" id="KW-1185">Reference proteome</keyword>
<dbReference type="SMART" id="SM00271">
    <property type="entry name" value="DnaJ"/>
    <property type="match status" value="1"/>
</dbReference>
<name>A0A511T228_MYXFU</name>
<dbReference type="CDD" id="cd06257">
    <property type="entry name" value="DnaJ"/>
    <property type="match status" value="1"/>
</dbReference>
<dbReference type="SUPFAM" id="SSF46565">
    <property type="entry name" value="Chaperone J-domain"/>
    <property type="match status" value="1"/>
</dbReference>